<dbReference type="AlphaFoldDB" id="A0A4Z2EKZ8"/>
<keyword evidence="3" id="KW-1185">Reference proteome</keyword>
<protein>
    <submittedName>
        <fullName evidence="2">Uncharacterized protein</fullName>
    </submittedName>
</protein>
<evidence type="ECO:0000256" key="1">
    <source>
        <dbReference type="SAM" id="Phobius"/>
    </source>
</evidence>
<dbReference type="Proteomes" id="UP000314294">
    <property type="component" value="Unassembled WGS sequence"/>
</dbReference>
<proteinExistence type="predicted"/>
<evidence type="ECO:0000313" key="3">
    <source>
        <dbReference type="Proteomes" id="UP000314294"/>
    </source>
</evidence>
<reference evidence="2 3" key="1">
    <citation type="submission" date="2019-03" db="EMBL/GenBank/DDBJ databases">
        <title>First draft genome of Liparis tanakae, snailfish: a comprehensive survey of snailfish specific genes.</title>
        <authorList>
            <person name="Kim W."/>
            <person name="Song I."/>
            <person name="Jeong J.-H."/>
            <person name="Kim D."/>
            <person name="Kim S."/>
            <person name="Ryu S."/>
            <person name="Song J.Y."/>
            <person name="Lee S.K."/>
        </authorList>
    </citation>
    <scope>NUCLEOTIDE SEQUENCE [LARGE SCALE GENOMIC DNA]</scope>
    <source>
        <tissue evidence="2">Muscle</tissue>
    </source>
</reference>
<gene>
    <name evidence="2" type="ORF">EYF80_060426</name>
</gene>
<organism evidence="2 3">
    <name type="scientific">Liparis tanakae</name>
    <name type="common">Tanaka's snailfish</name>
    <dbReference type="NCBI Taxonomy" id="230148"/>
    <lineage>
        <taxon>Eukaryota</taxon>
        <taxon>Metazoa</taxon>
        <taxon>Chordata</taxon>
        <taxon>Craniata</taxon>
        <taxon>Vertebrata</taxon>
        <taxon>Euteleostomi</taxon>
        <taxon>Actinopterygii</taxon>
        <taxon>Neopterygii</taxon>
        <taxon>Teleostei</taxon>
        <taxon>Neoteleostei</taxon>
        <taxon>Acanthomorphata</taxon>
        <taxon>Eupercaria</taxon>
        <taxon>Perciformes</taxon>
        <taxon>Cottioidei</taxon>
        <taxon>Cottales</taxon>
        <taxon>Liparidae</taxon>
        <taxon>Liparis</taxon>
    </lineage>
</organism>
<evidence type="ECO:0000313" key="2">
    <source>
        <dbReference type="EMBL" id="TNN29425.1"/>
    </source>
</evidence>
<sequence length="62" mass="6810">MHIHPVSVHLLLASKDPIIIIIIIIIIIVVIAIMHRTGYPGFQAQQALCSEAEYQEGFSLSG</sequence>
<keyword evidence="1" id="KW-0812">Transmembrane</keyword>
<name>A0A4Z2EKZ8_9TELE</name>
<accession>A0A4Z2EKZ8</accession>
<dbReference type="EMBL" id="SRLO01005670">
    <property type="protein sequence ID" value="TNN29425.1"/>
    <property type="molecule type" value="Genomic_DNA"/>
</dbReference>
<keyword evidence="1" id="KW-1133">Transmembrane helix</keyword>
<keyword evidence="1" id="KW-0472">Membrane</keyword>
<comment type="caution">
    <text evidence="2">The sequence shown here is derived from an EMBL/GenBank/DDBJ whole genome shotgun (WGS) entry which is preliminary data.</text>
</comment>
<feature type="transmembrane region" description="Helical" evidence="1">
    <location>
        <begin position="17"/>
        <end position="34"/>
    </location>
</feature>